<comment type="caution">
    <text evidence="1">The sequence shown here is derived from an EMBL/GenBank/DDBJ whole genome shotgun (WGS) entry which is preliminary data.</text>
</comment>
<sequence>MTSIFDCHTIKHNVCNGISKLIHGEAKTRTLGCSKNFFEIYQSLDNDHGGDLNNSKSSKY</sequence>
<evidence type="ECO:0000313" key="2">
    <source>
        <dbReference type="Proteomes" id="UP000325315"/>
    </source>
</evidence>
<dbReference type="EMBL" id="SMMG02000001">
    <property type="protein sequence ID" value="KAA3486667.1"/>
    <property type="molecule type" value="Genomic_DNA"/>
</dbReference>
<evidence type="ECO:0000313" key="1">
    <source>
        <dbReference type="EMBL" id="KAA3486667.1"/>
    </source>
</evidence>
<keyword evidence="2" id="KW-1185">Reference proteome</keyword>
<reference evidence="2" key="1">
    <citation type="journal article" date="2019" name="Plant Biotechnol. J.">
        <title>Genome sequencing of the Australian wild diploid species Gossypium australe highlights disease resistance and delayed gland morphogenesis.</title>
        <authorList>
            <person name="Cai Y."/>
            <person name="Cai X."/>
            <person name="Wang Q."/>
            <person name="Wang P."/>
            <person name="Zhang Y."/>
            <person name="Cai C."/>
            <person name="Xu Y."/>
            <person name="Wang K."/>
            <person name="Zhou Z."/>
            <person name="Wang C."/>
            <person name="Geng S."/>
            <person name="Li B."/>
            <person name="Dong Q."/>
            <person name="Hou Y."/>
            <person name="Wang H."/>
            <person name="Ai P."/>
            <person name="Liu Z."/>
            <person name="Yi F."/>
            <person name="Sun M."/>
            <person name="An G."/>
            <person name="Cheng J."/>
            <person name="Zhang Y."/>
            <person name="Shi Q."/>
            <person name="Xie Y."/>
            <person name="Shi X."/>
            <person name="Chang Y."/>
            <person name="Huang F."/>
            <person name="Chen Y."/>
            <person name="Hong S."/>
            <person name="Mi L."/>
            <person name="Sun Q."/>
            <person name="Zhang L."/>
            <person name="Zhou B."/>
            <person name="Peng R."/>
            <person name="Zhang X."/>
            <person name="Liu F."/>
        </authorList>
    </citation>
    <scope>NUCLEOTIDE SEQUENCE [LARGE SCALE GENOMIC DNA]</scope>
    <source>
        <strain evidence="2">cv. PA1801</strain>
    </source>
</reference>
<dbReference type="Proteomes" id="UP000325315">
    <property type="component" value="Unassembled WGS sequence"/>
</dbReference>
<protein>
    <submittedName>
        <fullName evidence="1">Uncharacterized protein</fullName>
    </submittedName>
</protein>
<proteinExistence type="predicted"/>
<gene>
    <name evidence="1" type="ORF">EPI10_030553</name>
</gene>
<dbReference type="AlphaFoldDB" id="A0A5B6X1B3"/>
<organism evidence="1 2">
    <name type="scientific">Gossypium australe</name>
    <dbReference type="NCBI Taxonomy" id="47621"/>
    <lineage>
        <taxon>Eukaryota</taxon>
        <taxon>Viridiplantae</taxon>
        <taxon>Streptophyta</taxon>
        <taxon>Embryophyta</taxon>
        <taxon>Tracheophyta</taxon>
        <taxon>Spermatophyta</taxon>
        <taxon>Magnoliopsida</taxon>
        <taxon>eudicotyledons</taxon>
        <taxon>Gunneridae</taxon>
        <taxon>Pentapetalae</taxon>
        <taxon>rosids</taxon>
        <taxon>malvids</taxon>
        <taxon>Malvales</taxon>
        <taxon>Malvaceae</taxon>
        <taxon>Malvoideae</taxon>
        <taxon>Gossypium</taxon>
    </lineage>
</organism>
<accession>A0A5B6X1B3</accession>
<name>A0A5B6X1B3_9ROSI</name>